<feature type="transmembrane region" description="Helical" evidence="2">
    <location>
        <begin position="731"/>
        <end position="750"/>
    </location>
</feature>
<name>A0AAU7DT81_9MICO</name>
<keyword evidence="3" id="KW-0732">Signal</keyword>
<feature type="signal peptide" evidence="3">
    <location>
        <begin position="1"/>
        <end position="32"/>
    </location>
</feature>
<keyword evidence="2" id="KW-0472">Membrane</keyword>
<evidence type="ECO:0000256" key="3">
    <source>
        <dbReference type="SAM" id="SignalP"/>
    </source>
</evidence>
<dbReference type="AlphaFoldDB" id="A0AAU7DT81"/>
<evidence type="ECO:0000256" key="2">
    <source>
        <dbReference type="SAM" id="Phobius"/>
    </source>
</evidence>
<feature type="region of interest" description="Disordered" evidence="1">
    <location>
        <begin position="602"/>
        <end position="631"/>
    </location>
</feature>
<evidence type="ECO:0000313" key="4">
    <source>
        <dbReference type="EMBL" id="XBH20666.1"/>
    </source>
</evidence>
<gene>
    <name evidence="4" type="ORF">V5R04_10525</name>
</gene>
<dbReference type="EMBL" id="CP146203">
    <property type="protein sequence ID" value="XBH20666.1"/>
    <property type="molecule type" value="Genomic_DNA"/>
</dbReference>
<evidence type="ECO:0000256" key="1">
    <source>
        <dbReference type="SAM" id="MobiDB-lite"/>
    </source>
</evidence>
<keyword evidence="2" id="KW-1133">Transmembrane helix</keyword>
<organism evidence="4">
    <name type="scientific">Jonesiaceae bacterium BS-20</name>
    <dbReference type="NCBI Taxonomy" id="3120821"/>
    <lineage>
        <taxon>Bacteria</taxon>
        <taxon>Bacillati</taxon>
        <taxon>Actinomycetota</taxon>
        <taxon>Actinomycetes</taxon>
        <taxon>Micrococcales</taxon>
        <taxon>Jonesiaceae</taxon>
    </lineage>
</organism>
<proteinExistence type="predicted"/>
<feature type="compositionally biased region" description="Polar residues" evidence="1">
    <location>
        <begin position="620"/>
        <end position="631"/>
    </location>
</feature>
<protein>
    <submittedName>
        <fullName evidence="4">LPXTG cell wall anchor domain-containing protein</fullName>
    </submittedName>
</protein>
<keyword evidence="2" id="KW-0812">Transmembrane</keyword>
<reference evidence="4" key="1">
    <citation type="submission" date="2024-02" db="EMBL/GenBank/DDBJ databases">
        <title>Tomenella chthoni gen. nov. sp. nov., a member of the family Jonesiaceae isolated from bat guano.</title>
        <authorList>
            <person name="Miller S.L."/>
            <person name="King J."/>
            <person name="Sankaranarayanan K."/>
            <person name="Lawson P.A."/>
        </authorList>
    </citation>
    <scope>NUCLEOTIDE SEQUENCE</scope>
    <source>
        <strain evidence="4">BS-20</strain>
    </source>
</reference>
<dbReference type="Gene3D" id="2.60.40.3930">
    <property type="match status" value="1"/>
</dbReference>
<feature type="chain" id="PRO_5043414251" evidence="3">
    <location>
        <begin position="33"/>
        <end position="769"/>
    </location>
</feature>
<sequence>MRFKIQNRLLTVFAAAAVTLALTLTGAAGAHAGPQDTASGGVWVANNSQAVATGPGKGPHYGGLYAKGFWSASGTVGYCAGDNRPGPNMARTGTNYPVPTPVTKPLVTPTLGTISGDLIGQYAYVLNRYGAPQERDAAKRAAQMEAVDHALALLKFGPDFRKLSTTRKQLSPASPQSSRTLAAGYAAEAQKFAGQLEPRTLTLKQTGQQMLDLGGLEVLSPSGAAVPGLQYTAKIAGPAVFERTQTSAHTGSTGGQGTERLRVTGAGQIMVTVTYHGVPRPELLHAKHSTYQNLFIAGYTTDRTVQVQLANRAQANVTTKVGATTSNFGDPVHDTVSITGAGGSDTLEVTAKLFYAGHQSPRTSSEVPTGLTPIATVTDHVTVNEQGSVNAHKMPAVQVLPSWAPGFYTWVVSYPQTALTAGAKSDYGEASETFLLQPHEVTAATQTSQEVSQIGAAIYDSVSLTSATGWTEPVLVTSKLWGPFATEPTATTEIPGNDLLVGEYTTEAIPDHPYNTEAVTVLQPGWYSWSTHIAGTQSVAGWDSTLAEPNEVTLVKWQPQVHTQTSTAVAKPGVQLVDHLSVTGLAPQQTVTVHSTLWGPLETKPTEQEAPPEGTPRAGTVSTTVTADGSGSVEATTEPILLMESGWYVWTEEIPSDDLHEAWRSAWGQESETTFVTPPVLEEPPSEQTPPEQPRPVTPEVKEPEIEIPAQHVPVETPKEELAQTGTSNSLLAILGSATAGIGLLALASFHQRRKQDFDAAGAQRRVMG</sequence>
<feature type="region of interest" description="Disordered" evidence="1">
    <location>
        <begin position="678"/>
        <end position="702"/>
    </location>
</feature>
<accession>A0AAU7DT81</accession>
<dbReference type="NCBIfam" id="TIGR01167">
    <property type="entry name" value="LPXTG_anchor"/>
    <property type="match status" value="1"/>
</dbReference>
<feature type="compositionally biased region" description="Pro residues" evidence="1">
    <location>
        <begin position="687"/>
        <end position="697"/>
    </location>
</feature>